<sequence>MGKKMLALIGIGAGYVLARKEMRENPEGPVATVVDKVTGHPSVVKAKEQTKAKASHTIRKQGEAVTDKVADMVKDRLFGATTKTEPDYVDVHVEEVTPPQNPPAC</sequence>
<dbReference type="AlphaFoldDB" id="A0A8I0KQB7"/>
<protein>
    <submittedName>
        <fullName evidence="1">YtxH domain-containing protein</fullName>
    </submittedName>
</protein>
<proteinExistence type="predicted"/>
<gene>
    <name evidence="1" type="ORF">H8R10_06160</name>
</gene>
<dbReference type="Proteomes" id="UP000627538">
    <property type="component" value="Unassembled WGS sequence"/>
</dbReference>
<evidence type="ECO:0000313" key="1">
    <source>
        <dbReference type="EMBL" id="MBD3689810.1"/>
    </source>
</evidence>
<dbReference type="RefSeq" id="WP_191071832.1">
    <property type="nucleotide sequence ID" value="NZ_CP060506.1"/>
</dbReference>
<evidence type="ECO:0000313" key="2">
    <source>
        <dbReference type="Proteomes" id="UP000627538"/>
    </source>
</evidence>
<keyword evidence="2" id="KW-1185">Reference proteome</keyword>
<reference evidence="1 2" key="1">
    <citation type="submission" date="2020-08" db="EMBL/GenBank/DDBJ databases">
        <title>Winkia gen. nov., sp. nov., isolated from faeces of the Anser albifrons in China.</title>
        <authorList>
            <person name="Liu Q."/>
        </authorList>
    </citation>
    <scope>NUCLEOTIDE SEQUENCE [LARGE SCALE GENOMIC DNA]</scope>
    <source>
        <strain evidence="1 2">C62</strain>
    </source>
</reference>
<organism evidence="1 2">
    <name type="scientific">Nanchangia anserum</name>
    <dbReference type="NCBI Taxonomy" id="2692125"/>
    <lineage>
        <taxon>Bacteria</taxon>
        <taxon>Bacillati</taxon>
        <taxon>Actinomycetota</taxon>
        <taxon>Actinomycetes</taxon>
        <taxon>Actinomycetales</taxon>
        <taxon>Actinomycetaceae</taxon>
        <taxon>Nanchangia</taxon>
    </lineage>
</organism>
<dbReference type="EMBL" id="JACRUO010000001">
    <property type="protein sequence ID" value="MBD3689810.1"/>
    <property type="molecule type" value="Genomic_DNA"/>
</dbReference>
<accession>A0A8I0KQB7</accession>
<comment type="caution">
    <text evidence="1">The sequence shown here is derived from an EMBL/GenBank/DDBJ whole genome shotgun (WGS) entry which is preliminary data.</text>
</comment>
<name>A0A8I0KQB7_9ACTO</name>